<feature type="region of interest" description="Disordered" evidence="1">
    <location>
        <begin position="32"/>
        <end position="55"/>
    </location>
</feature>
<evidence type="ECO:0000256" key="1">
    <source>
        <dbReference type="SAM" id="MobiDB-lite"/>
    </source>
</evidence>
<keyword evidence="3" id="KW-1185">Reference proteome</keyword>
<name>A0A067SZQ5_GALM3</name>
<evidence type="ECO:0000313" key="2">
    <source>
        <dbReference type="EMBL" id="KDR76415.1"/>
    </source>
</evidence>
<gene>
    <name evidence="2" type="ORF">GALMADRAFT_140111</name>
</gene>
<evidence type="ECO:0000313" key="3">
    <source>
        <dbReference type="Proteomes" id="UP000027222"/>
    </source>
</evidence>
<proteinExistence type="predicted"/>
<dbReference type="HOGENOM" id="CLU_2061641_0_0_1"/>
<protein>
    <submittedName>
        <fullName evidence="2">Uncharacterized protein</fullName>
    </submittedName>
</protein>
<feature type="compositionally biased region" description="Basic and acidic residues" evidence="1">
    <location>
        <begin position="34"/>
        <end position="47"/>
    </location>
</feature>
<organism evidence="2 3">
    <name type="scientific">Galerina marginata (strain CBS 339.88)</name>
    <dbReference type="NCBI Taxonomy" id="685588"/>
    <lineage>
        <taxon>Eukaryota</taxon>
        <taxon>Fungi</taxon>
        <taxon>Dikarya</taxon>
        <taxon>Basidiomycota</taxon>
        <taxon>Agaricomycotina</taxon>
        <taxon>Agaricomycetes</taxon>
        <taxon>Agaricomycetidae</taxon>
        <taxon>Agaricales</taxon>
        <taxon>Agaricineae</taxon>
        <taxon>Strophariaceae</taxon>
        <taxon>Galerina</taxon>
    </lineage>
</organism>
<dbReference type="AlphaFoldDB" id="A0A067SZQ5"/>
<reference evidence="3" key="1">
    <citation type="journal article" date="2014" name="Proc. Natl. Acad. Sci. U.S.A.">
        <title>Extensive sampling of basidiomycete genomes demonstrates inadequacy of the white-rot/brown-rot paradigm for wood decay fungi.</title>
        <authorList>
            <person name="Riley R."/>
            <person name="Salamov A.A."/>
            <person name="Brown D.W."/>
            <person name="Nagy L.G."/>
            <person name="Floudas D."/>
            <person name="Held B.W."/>
            <person name="Levasseur A."/>
            <person name="Lombard V."/>
            <person name="Morin E."/>
            <person name="Otillar R."/>
            <person name="Lindquist E.A."/>
            <person name="Sun H."/>
            <person name="LaButti K.M."/>
            <person name="Schmutz J."/>
            <person name="Jabbour D."/>
            <person name="Luo H."/>
            <person name="Baker S.E."/>
            <person name="Pisabarro A.G."/>
            <person name="Walton J.D."/>
            <person name="Blanchette R.A."/>
            <person name="Henrissat B."/>
            <person name="Martin F."/>
            <person name="Cullen D."/>
            <person name="Hibbett D.S."/>
            <person name="Grigoriev I.V."/>
        </authorList>
    </citation>
    <scope>NUCLEOTIDE SEQUENCE [LARGE SCALE GENOMIC DNA]</scope>
    <source>
        <strain evidence="3">CBS 339.88</strain>
    </source>
</reference>
<sequence length="119" mass="13448">MRSNGPHHQVEYIPPRIEGDEDNVAAVDKIAPQRRTEEDQPFAHKSDAPGGHSYGLWAEHRGPRWVVRRPYDVLAFSRGGAGCLSYNSPRRFLDEDNVVYFTWSEAIAAHGKNKFLLCG</sequence>
<accession>A0A067SZQ5</accession>
<dbReference type="EMBL" id="KL142379">
    <property type="protein sequence ID" value="KDR76415.1"/>
    <property type="molecule type" value="Genomic_DNA"/>
</dbReference>
<dbReference type="Proteomes" id="UP000027222">
    <property type="component" value="Unassembled WGS sequence"/>
</dbReference>